<dbReference type="InterPro" id="IPR016040">
    <property type="entry name" value="NAD(P)-bd_dom"/>
</dbReference>
<comment type="caution">
    <text evidence="3">The sequence shown here is derived from an EMBL/GenBank/DDBJ whole genome shotgun (WGS) entry which is preliminary data.</text>
</comment>
<name>A0A9P8V5C2_9PEZI</name>
<sequence>MTGKILVFGGSGPAGLCLLRELAYRNHEVIAYVRNASKIPEDLRTNPLIEVVKGEITDRDALSKSIAQSTVIISLLGPNTIRGVNEATFTDFYKLVLSLMREHHVKRIFAMSTVSCWTPEDAFSLVRLLLVSLVFVVANGAWRTVRGIARTFEEHGNGVDWTVYRIAGIPGGSDEASWKADREDGLAYEGGVAQEGWSLQQKRGALARWLVDAAEDGKAQWIGKMPAVSRLAGSKRRAE</sequence>
<dbReference type="InterPro" id="IPR036291">
    <property type="entry name" value="NAD(P)-bd_dom_sf"/>
</dbReference>
<dbReference type="AlphaFoldDB" id="A0A9P8V5C2"/>
<dbReference type="PANTHER" id="PTHR43355:SF2">
    <property type="entry name" value="FLAVIN REDUCTASE (NADPH)"/>
    <property type="match status" value="1"/>
</dbReference>
<dbReference type="SUPFAM" id="SSF51735">
    <property type="entry name" value="NAD(P)-binding Rossmann-fold domains"/>
    <property type="match status" value="1"/>
</dbReference>
<dbReference type="Pfam" id="PF13460">
    <property type="entry name" value="NAD_binding_10"/>
    <property type="match status" value="1"/>
</dbReference>
<dbReference type="InterPro" id="IPR051606">
    <property type="entry name" value="Polyketide_Oxido-like"/>
</dbReference>
<dbReference type="Gene3D" id="3.40.50.720">
    <property type="entry name" value="NAD(P)-binding Rossmann-like Domain"/>
    <property type="match status" value="1"/>
</dbReference>
<reference evidence="3" key="1">
    <citation type="journal article" date="2021" name="Nat. Commun.">
        <title>Genetic determinants of endophytism in the Arabidopsis root mycobiome.</title>
        <authorList>
            <person name="Mesny F."/>
            <person name="Miyauchi S."/>
            <person name="Thiergart T."/>
            <person name="Pickel B."/>
            <person name="Atanasova L."/>
            <person name="Karlsson M."/>
            <person name="Huettel B."/>
            <person name="Barry K.W."/>
            <person name="Haridas S."/>
            <person name="Chen C."/>
            <person name="Bauer D."/>
            <person name="Andreopoulos W."/>
            <person name="Pangilinan J."/>
            <person name="LaButti K."/>
            <person name="Riley R."/>
            <person name="Lipzen A."/>
            <person name="Clum A."/>
            <person name="Drula E."/>
            <person name="Henrissat B."/>
            <person name="Kohler A."/>
            <person name="Grigoriev I.V."/>
            <person name="Martin F.M."/>
            <person name="Hacquard S."/>
        </authorList>
    </citation>
    <scope>NUCLEOTIDE SEQUENCE</scope>
    <source>
        <strain evidence="3">MPI-SDFR-AT-0117</strain>
    </source>
</reference>
<feature type="domain" description="NAD(P)-binding" evidence="2">
    <location>
        <begin position="9"/>
        <end position="169"/>
    </location>
</feature>
<dbReference type="OrthoDB" id="10254221at2759"/>
<comment type="similarity">
    <text evidence="1">Belongs to the avfA family.</text>
</comment>
<dbReference type="EMBL" id="JAGSXJ010000026">
    <property type="protein sequence ID" value="KAH6673919.1"/>
    <property type="molecule type" value="Genomic_DNA"/>
</dbReference>
<evidence type="ECO:0000313" key="4">
    <source>
        <dbReference type="Proteomes" id="UP000770015"/>
    </source>
</evidence>
<keyword evidence="4" id="KW-1185">Reference proteome</keyword>
<evidence type="ECO:0000259" key="2">
    <source>
        <dbReference type="Pfam" id="PF13460"/>
    </source>
</evidence>
<organism evidence="3 4">
    <name type="scientific">Plectosphaerella plurivora</name>
    <dbReference type="NCBI Taxonomy" id="936078"/>
    <lineage>
        <taxon>Eukaryota</taxon>
        <taxon>Fungi</taxon>
        <taxon>Dikarya</taxon>
        <taxon>Ascomycota</taxon>
        <taxon>Pezizomycotina</taxon>
        <taxon>Sordariomycetes</taxon>
        <taxon>Hypocreomycetidae</taxon>
        <taxon>Glomerellales</taxon>
        <taxon>Plectosphaerellaceae</taxon>
        <taxon>Plectosphaerella</taxon>
    </lineage>
</organism>
<evidence type="ECO:0000256" key="1">
    <source>
        <dbReference type="ARBA" id="ARBA00038376"/>
    </source>
</evidence>
<gene>
    <name evidence="3" type="ORF">F5X68DRAFT_246659</name>
</gene>
<accession>A0A9P8V5C2</accession>
<dbReference type="GO" id="GO:0016646">
    <property type="term" value="F:oxidoreductase activity, acting on the CH-NH group of donors, NAD or NADP as acceptor"/>
    <property type="evidence" value="ECO:0007669"/>
    <property type="project" value="TreeGrafter"/>
</dbReference>
<evidence type="ECO:0000313" key="3">
    <source>
        <dbReference type="EMBL" id="KAH6673919.1"/>
    </source>
</evidence>
<proteinExistence type="inferred from homology"/>
<dbReference type="Proteomes" id="UP000770015">
    <property type="component" value="Unassembled WGS sequence"/>
</dbReference>
<protein>
    <recommendedName>
        <fullName evidence="2">NAD(P)-binding domain-containing protein</fullName>
    </recommendedName>
</protein>
<dbReference type="PANTHER" id="PTHR43355">
    <property type="entry name" value="FLAVIN REDUCTASE (NADPH)"/>
    <property type="match status" value="1"/>
</dbReference>